<evidence type="ECO:0000313" key="2">
    <source>
        <dbReference type="Proteomes" id="UP001165121"/>
    </source>
</evidence>
<dbReference type="Proteomes" id="UP001165121">
    <property type="component" value="Unassembled WGS sequence"/>
</dbReference>
<accession>A0A9W6YJH0</accession>
<protein>
    <submittedName>
        <fullName evidence="1">Unnamed protein product</fullName>
    </submittedName>
</protein>
<gene>
    <name evidence="1" type="ORF">Pfra01_003021300</name>
</gene>
<comment type="caution">
    <text evidence="1">The sequence shown here is derived from an EMBL/GenBank/DDBJ whole genome shotgun (WGS) entry which is preliminary data.</text>
</comment>
<name>A0A9W6YJH0_9STRA</name>
<reference evidence="1" key="1">
    <citation type="submission" date="2023-04" db="EMBL/GenBank/DDBJ databases">
        <title>Phytophthora fragariaefolia NBRC 109709.</title>
        <authorList>
            <person name="Ichikawa N."/>
            <person name="Sato H."/>
            <person name="Tonouchi N."/>
        </authorList>
    </citation>
    <scope>NUCLEOTIDE SEQUENCE</scope>
    <source>
        <strain evidence="1">NBRC 109709</strain>
    </source>
</reference>
<organism evidence="1 2">
    <name type="scientific">Phytophthora fragariaefolia</name>
    <dbReference type="NCBI Taxonomy" id="1490495"/>
    <lineage>
        <taxon>Eukaryota</taxon>
        <taxon>Sar</taxon>
        <taxon>Stramenopiles</taxon>
        <taxon>Oomycota</taxon>
        <taxon>Peronosporomycetes</taxon>
        <taxon>Peronosporales</taxon>
        <taxon>Peronosporaceae</taxon>
        <taxon>Phytophthora</taxon>
    </lineage>
</organism>
<sequence>MVLLLTLPTSSILSLDTGKTTVHTAMLPINVILLKVPPRHTFVCQPADTSWSKPLKTRLRAQWIECLRSQLVEYRAGEIRRKQQRVQLQHEIDRARKELVQKEAGIEVERLRALLKEEPFILTPPNRVDITEWISTSWGDLSIETIVSGFAKVGILTDTRVAEAMPTEMLHRLKAALSKSSNTAI</sequence>
<proteinExistence type="predicted"/>
<dbReference type="OrthoDB" id="162218at2759"/>
<dbReference type="EMBL" id="BSXT01019028">
    <property type="protein sequence ID" value="GMG17552.1"/>
    <property type="molecule type" value="Genomic_DNA"/>
</dbReference>
<dbReference type="AlphaFoldDB" id="A0A9W6YJH0"/>
<keyword evidence="2" id="KW-1185">Reference proteome</keyword>
<evidence type="ECO:0000313" key="1">
    <source>
        <dbReference type="EMBL" id="GMG17552.1"/>
    </source>
</evidence>